<dbReference type="EMBL" id="PKSL01000021">
    <property type="protein sequence ID" value="POW13981.1"/>
    <property type="molecule type" value="Genomic_DNA"/>
</dbReference>
<keyword evidence="6" id="KW-0732">Signal</keyword>
<dbReference type="Proteomes" id="UP000239156">
    <property type="component" value="Unassembled WGS sequence"/>
</dbReference>
<dbReference type="Gene3D" id="3.10.20.70">
    <property type="entry name" value="Glutamine synthetase, N-terminal domain"/>
    <property type="match status" value="1"/>
</dbReference>
<dbReference type="SMART" id="SM01230">
    <property type="entry name" value="Gln-synt_C"/>
    <property type="match status" value="1"/>
</dbReference>
<organism evidence="8 9">
    <name type="scientific">Puccinia striiformis</name>
    <dbReference type="NCBI Taxonomy" id="27350"/>
    <lineage>
        <taxon>Eukaryota</taxon>
        <taxon>Fungi</taxon>
        <taxon>Dikarya</taxon>
        <taxon>Basidiomycota</taxon>
        <taxon>Pucciniomycotina</taxon>
        <taxon>Pucciniomycetes</taxon>
        <taxon>Pucciniales</taxon>
        <taxon>Pucciniaceae</taxon>
        <taxon>Puccinia</taxon>
    </lineage>
</organism>
<name>A0A2S4VWU1_9BASI</name>
<evidence type="ECO:0000259" key="7">
    <source>
        <dbReference type="PROSITE" id="PS51987"/>
    </source>
</evidence>
<dbReference type="SUPFAM" id="SSF55931">
    <property type="entry name" value="Glutamine synthetase/guanido kinase"/>
    <property type="match status" value="1"/>
</dbReference>
<dbReference type="PANTHER" id="PTHR43785:SF2">
    <property type="entry name" value="TYPE-1 GLUTAMINE SYNTHETASE 1"/>
    <property type="match status" value="1"/>
</dbReference>
<feature type="chain" id="PRO_5015585814" description="Glutamine synthetase" evidence="6">
    <location>
        <begin position="19"/>
        <end position="515"/>
    </location>
</feature>
<gene>
    <name evidence="8" type="ORF">PSTT_03290</name>
</gene>
<evidence type="ECO:0000256" key="3">
    <source>
        <dbReference type="PROSITE-ProRule" id="PRU01331"/>
    </source>
</evidence>
<dbReference type="GO" id="GO:0004356">
    <property type="term" value="F:glutamine synthetase activity"/>
    <property type="evidence" value="ECO:0007669"/>
    <property type="project" value="InterPro"/>
</dbReference>
<sequence>MVLRLFVTNVVLVIMAHTSDEGAEPVQPKFVRLCWIDLTGRVRCRVVHRTRYDKMIQSPPDSILSLPACVMGLGHHDELAPGFGPSGDLYLHPDKISYRVLTYFPTHAMVMCSLLRRRESENYQASESHFSPYPLCPRFILSSTLHSGMGESGVSYLIGFEIEVVLLKSYEPLEPVDNGPHFWSSASSLRNGSLGLTCIEKVVGYLEDANITVEQWHAASAPGQFELVLSPHAPFQSCDELIYAKELIYSVANEMGLKATFSPKPFQTDRGTRTPMHVSLHKKTKQSPDNLSQSRNSSSSPPSPTTRSSPTVNFIESHWLAGILLHLPAITAFLQPSTFSYDQVSRSFWNEGSWAFWGTGNREENTTHISVETILDLITTIPPIRLCTSASTSGLAVVKHFELATCDATANVYLALSAVLTAGLLGIQTPIELIHPDCRVDVNKMTIQERQAHKIVSALPQSLDEALIALEKDTTLSKALGQVFVRAYTTTKITEIERYKALTSEEQKRFQLEQY</sequence>
<dbReference type="Pfam" id="PF00120">
    <property type="entry name" value="Gln-synt_C"/>
    <property type="match status" value="2"/>
</dbReference>
<dbReference type="GO" id="GO:0006542">
    <property type="term" value="P:glutamine biosynthetic process"/>
    <property type="evidence" value="ECO:0007669"/>
    <property type="project" value="InterPro"/>
</dbReference>
<dbReference type="Gene3D" id="3.30.590.10">
    <property type="entry name" value="Glutamine synthetase/guanido kinase, catalytic domain"/>
    <property type="match status" value="1"/>
</dbReference>
<keyword evidence="9" id="KW-1185">Reference proteome</keyword>
<reference evidence="8" key="1">
    <citation type="submission" date="2017-12" db="EMBL/GenBank/DDBJ databases">
        <title>Gene loss provides genomic basis for host adaptation in cereal stripe rust fungi.</title>
        <authorList>
            <person name="Xia C."/>
        </authorList>
    </citation>
    <scope>NUCLEOTIDE SEQUENCE [LARGE SCALE GENOMIC DNA]</scope>
    <source>
        <strain evidence="8">93-210</strain>
    </source>
</reference>
<evidence type="ECO:0000256" key="4">
    <source>
        <dbReference type="RuleBase" id="RU000384"/>
    </source>
</evidence>
<protein>
    <recommendedName>
        <fullName evidence="1">Glutamine synthetase</fullName>
    </recommendedName>
</protein>
<proteinExistence type="inferred from homology"/>
<dbReference type="InterPro" id="IPR014746">
    <property type="entry name" value="Gln_synth/guanido_kin_cat_dom"/>
</dbReference>
<dbReference type="SUPFAM" id="SSF54368">
    <property type="entry name" value="Glutamine synthetase, N-terminal domain"/>
    <property type="match status" value="1"/>
</dbReference>
<comment type="similarity">
    <text evidence="3 4">Belongs to the glutamine synthetase family.</text>
</comment>
<feature type="compositionally biased region" description="Low complexity" evidence="5">
    <location>
        <begin position="287"/>
        <end position="310"/>
    </location>
</feature>
<evidence type="ECO:0000313" key="9">
    <source>
        <dbReference type="Proteomes" id="UP000239156"/>
    </source>
</evidence>
<dbReference type="PROSITE" id="PS51987">
    <property type="entry name" value="GS_CATALYTIC"/>
    <property type="match status" value="1"/>
</dbReference>
<evidence type="ECO:0000256" key="1">
    <source>
        <dbReference type="ARBA" id="ARBA00021364"/>
    </source>
</evidence>
<dbReference type="VEuPathDB" id="FungiDB:PSTT_03290"/>
<dbReference type="VEuPathDB" id="FungiDB:PSHT_00602"/>
<evidence type="ECO:0000313" key="8">
    <source>
        <dbReference type="EMBL" id="POW13981.1"/>
    </source>
</evidence>
<dbReference type="PANTHER" id="PTHR43785">
    <property type="entry name" value="GAMMA-GLUTAMYLPUTRESCINE SYNTHETASE"/>
    <property type="match status" value="1"/>
</dbReference>
<dbReference type="AlphaFoldDB" id="A0A2S4VWU1"/>
<evidence type="ECO:0000256" key="2">
    <source>
        <dbReference type="ARBA" id="ARBA00022598"/>
    </source>
</evidence>
<feature type="signal peptide" evidence="6">
    <location>
        <begin position="1"/>
        <end position="18"/>
    </location>
</feature>
<evidence type="ECO:0000256" key="6">
    <source>
        <dbReference type="SAM" id="SignalP"/>
    </source>
</evidence>
<dbReference type="InterPro" id="IPR008146">
    <property type="entry name" value="Gln_synth_cat_dom"/>
</dbReference>
<feature type="domain" description="GS catalytic" evidence="7">
    <location>
        <begin position="137"/>
        <end position="515"/>
    </location>
</feature>
<evidence type="ECO:0000256" key="5">
    <source>
        <dbReference type="SAM" id="MobiDB-lite"/>
    </source>
</evidence>
<dbReference type="InterPro" id="IPR036651">
    <property type="entry name" value="Gln_synt_N_sf"/>
</dbReference>
<keyword evidence="2" id="KW-0436">Ligase</keyword>
<comment type="caution">
    <text evidence="8">The sequence shown here is derived from an EMBL/GenBank/DDBJ whole genome shotgun (WGS) entry which is preliminary data.</text>
</comment>
<feature type="region of interest" description="Disordered" evidence="5">
    <location>
        <begin position="262"/>
        <end position="310"/>
    </location>
</feature>
<accession>A0A2S4VWU1</accession>